<dbReference type="SMART" id="SM00421">
    <property type="entry name" value="HTH_LUXR"/>
    <property type="match status" value="1"/>
</dbReference>
<proteinExistence type="predicted"/>
<dbReference type="PANTHER" id="PTHR44688">
    <property type="entry name" value="DNA-BINDING TRANSCRIPTIONAL ACTIVATOR DEVR_DOSR"/>
    <property type="match status" value="1"/>
</dbReference>
<protein>
    <submittedName>
        <fullName evidence="5">PAS domain S-box-containing protein</fullName>
    </submittedName>
</protein>
<evidence type="ECO:0000313" key="5">
    <source>
        <dbReference type="EMBL" id="RZT93711.1"/>
    </source>
</evidence>
<dbReference type="CDD" id="cd06170">
    <property type="entry name" value="LuxR_C_like"/>
    <property type="match status" value="1"/>
</dbReference>
<evidence type="ECO:0000256" key="1">
    <source>
        <dbReference type="ARBA" id="ARBA00023015"/>
    </source>
</evidence>
<dbReference type="GO" id="GO:0006355">
    <property type="term" value="P:regulation of DNA-templated transcription"/>
    <property type="evidence" value="ECO:0007669"/>
    <property type="project" value="InterPro"/>
</dbReference>
<keyword evidence="6" id="KW-1185">Reference proteome</keyword>
<feature type="domain" description="HTH luxR-type" evidence="4">
    <location>
        <begin position="138"/>
        <end position="203"/>
    </location>
</feature>
<dbReference type="InterPro" id="IPR036388">
    <property type="entry name" value="WH-like_DNA-bd_sf"/>
</dbReference>
<dbReference type="InterPro" id="IPR000792">
    <property type="entry name" value="Tscrpt_reg_LuxR_C"/>
</dbReference>
<dbReference type="InterPro" id="IPR000014">
    <property type="entry name" value="PAS"/>
</dbReference>
<comment type="caution">
    <text evidence="5">The sequence shown here is derived from an EMBL/GenBank/DDBJ whole genome shotgun (WGS) entry which is preliminary data.</text>
</comment>
<evidence type="ECO:0000256" key="3">
    <source>
        <dbReference type="ARBA" id="ARBA00023163"/>
    </source>
</evidence>
<dbReference type="OrthoDB" id="8533716at2"/>
<dbReference type="PROSITE" id="PS50043">
    <property type="entry name" value="HTH_LUXR_2"/>
    <property type="match status" value="1"/>
</dbReference>
<dbReference type="InterPro" id="IPR016032">
    <property type="entry name" value="Sig_transdc_resp-reg_C-effctor"/>
</dbReference>
<dbReference type="PROSITE" id="PS00622">
    <property type="entry name" value="HTH_LUXR_1"/>
    <property type="match status" value="1"/>
</dbReference>
<dbReference type="SMART" id="SM00091">
    <property type="entry name" value="PAS"/>
    <property type="match status" value="1"/>
</dbReference>
<accession>A0A4Q7VAC8</accession>
<dbReference type="InterPro" id="IPR035965">
    <property type="entry name" value="PAS-like_dom_sf"/>
</dbReference>
<dbReference type="SUPFAM" id="SSF55785">
    <property type="entry name" value="PYP-like sensor domain (PAS domain)"/>
    <property type="match status" value="1"/>
</dbReference>
<sequence length="204" mass="22827">MNNARNRLLAPTAAFEPDYRTAFELAPVGLVVSRQRVIVDCNEVLAQMFRSTRDALIGESFQVLYPSFDEFERTGERIVTELLDDGRYADDRIMKRSPGNPAGELFWCHVAGRALQRDLPHAAGIWSFEDLSARRPLTTPGRAGLTAREREVAALLIEGRTSKQIGKSLGLSHRTVDIYRARLLRKYAASTTPELVQKLLAGRS</sequence>
<reference evidence="5 6" key="1">
    <citation type="submission" date="2019-02" db="EMBL/GenBank/DDBJ databases">
        <title>Genomic Encyclopedia of Type Strains, Phase IV (KMG-IV): sequencing the most valuable type-strain genomes for metagenomic binning, comparative biology and taxonomic classification.</title>
        <authorList>
            <person name="Goeker M."/>
        </authorList>
    </citation>
    <scope>NUCLEOTIDE SEQUENCE [LARGE SCALE GENOMIC DNA]</scope>
    <source>
        <strain evidence="5 6">DSM 19570</strain>
    </source>
</reference>
<dbReference type="Proteomes" id="UP000293671">
    <property type="component" value="Unassembled WGS sequence"/>
</dbReference>
<dbReference type="EMBL" id="SHKP01000008">
    <property type="protein sequence ID" value="RZT93711.1"/>
    <property type="molecule type" value="Genomic_DNA"/>
</dbReference>
<dbReference type="RefSeq" id="WP_130434099.1">
    <property type="nucleotide sequence ID" value="NZ_SHKP01000008.1"/>
</dbReference>
<dbReference type="Gene3D" id="3.30.450.20">
    <property type="entry name" value="PAS domain"/>
    <property type="match status" value="1"/>
</dbReference>
<dbReference type="SUPFAM" id="SSF46894">
    <property type="entry name" value="C-terminal effector domain of the bipartite response regulators"/>
    <property type="match status" value="1"/>
</dbReference>
<keyword evidence="3" id="KW-0804">Transcription</keyword>
<dbReference type="NCBIfam" id="TIGR00229">
    <property type="entry name" value="sensory_box"/>
    <property type="match status" value="1"/>
</dbReference>
<evidence type="ECO:0000313" key="6">
    <source>
        <dbReference type="Proteomes" id="UP000293671"/>
    </source>
</evidence>
<keyword evidence="1" id="KW-0805">Transcription regulation</keyword>
<organism evidence="5 6">
    <name type="scientific">Rivibacter subsaxonicus</name>
    <dbReference type="NCBI Taxonomy" id="457575"/>
    <lineage>
        <taxon>Bacteria</taxon>
        <taxon>Pseudomonadati</taxon>
        <taxon>Pseudomonadota</taxon>
        <taxon>Betaproteobacteria</taxon>
        <taxon>Burkholderiales</taxon>
        <taxon>Rivibacter</taxon>
    </lineage>
</organism>
<evidence type="ECO:0000256" key="2">
    <source>
        <dbReference type="ARBA" id="ARBA00023125"/>
    </source>
</evidence>
<dbReference type="PRINTS" id="PR00038">
    <property type="entry name" value="HTHLUXR"/>
</dbReference>
<dbReference type="Pfam" id="PF00196">
    <property type="entry name" value="GerE"/>
    <property type="match status" value="1"/>
</dbReference>
<dbReference type="Pfam" id="PF13188">
    <property type="entry name" value="PAS_8"/>
    <property type="match status" value="1"/>
</dbReference>
<dbReference type="AlphaFoldDB" id="A0A4Q7VAC8"/>
<dbReference type="PANTHER" id="PTHR44688:SF16">
    <property type="entry name" value="DNA-BINDING TRANSCRIPTIONAL ACTIVATOR DEVR_DOSR"/>
    <property type="match status" value="1"/>
</dbReference>
<gene>
    <name evidence="5" type="ORF">EV670_3263</name>
</gene>
<name>A0A4Q7VAC8_9BURK</name>
<keyword evidence="2" id="KW-0238">DNA-binding</keyword>
<evidence type="ECO:0000259" key="4">
    <source>
        <dbReference type="PROSITE" id="PS50043"/>
    </source>
</evidence>
<dbReference type="GO" id="GO:0003677">
    <property type="term" value="F:DNA binding"/>
    <property type="evidence" value="ECO:0007669"/>
    <property type="project" value="UniProtKB-KW"/>
</dbReference>
<dbReference type="Gene3D" id="1.10.10.10">
    <property type="entry name" value="Winged helix-like DNA-binding domain superfamily/Winged helix DNA-binding domain"/>
    <property type="match status" value="1"/>
</dbReference>